<dbReference type="SUPFAM" id="SSF159127">
    <property type="entry name" value="HupF/HypC-like"/>
    <property type="match status" value="1"/>
</dbReference>
<dbReference type="Gene3D" id="2.30.30.140">
    <property type="match status" value="1"/>
</dbReference>
<organism evidence="2 3">
    <name type="scientific">Candidatus Nitrosocaldus cavascurensis</name>
    <dbReference type="NCBI Taxonomy" id="2058097"/>
    <lineage>
        <taxon>Archaea</taxon>
        <taxon>Nitrososphaerota</taxon>
        <taxon>Nitrososphaeria</taxon>
        <taxon>Candidatus Nitrosocaldales</taxon>
        <taxon>Candidatus Nitrosocaldaceae</taxon>
        <taxon>Candidatus Nitrosocaldus</taxon>
    </lineage>
</organism>
<dbReference type="GO" id="GO:0005506">
    <property type="term" value="F:iron ion binding"/>
    <property type="evidence" value="ECO:0007669"/>
    <property type="project" value="TreeGrafter"/>
</dbReference>
<dbReference type="KEGG" id="ncv:NCAV_0682"/>
<dbReference type="InterPro" id="IPR001109">
    <property type="entry name" value="Hydrogenase_HupF/HypC"/>
</dbReference>
<dbReference type="GO" id="GO:0051604">
    <property type="term" value="P:protein maturation"/>
    <property type="evidence" value="ECO:0007669"/>
    <property type="project" value="TreeGrafter"/>
</dbReference>
<dbReference type="RefSeq" id="WP_103287353.1">
    <property type="nucleotide sequence ID" value="NZ_LT981265.1"/>
</dbReference>
<dbReference type="GeneID" id="41594749"/>
<gene>
    <name evidence="2" type="ORF">NCAV_0682</name>
</gene>
<dbReference type="EMBL" id="LT981265">
    <property type="protein sequence ID" value="SPC33863.1"/>
    <property type="molecule type" value="Genomic_DNA"/>
</dbReference>
<proteinExistence type="inferred from homology"/>
<dbReference type="Pfam" id="PF01455">
    <property type="entry name" value="HupF_HypC"/>
    <property type="match status" value="1"/>
</dbReference>
<dbReference type="AlphaFoldDB" id="A0A2K5AQE1"/>
<comment type="similarity">
    <text evidence="1">Belongs to the HupF/HypC family.</text>
</comment>
<dbReference type="GO" id="GO:1902670">
    <property type="term" value="F:carbon dioxide binding"/>
    <property type="evidence" value="ECO:0007669"/>
    <property type="project" value="TreeGrafter"/>
</dbReference>
<dbReference type="Proteomes" id="UP000236248">
    <property type="component" value="Chromosome NCAV"/>
</dbReference>
<keyword evidence="3" id="KW-1185">Reference proteome</keyword>
<sequence>MCLAFPGMVIGIDGDYAKVDFGAGVIRDDINIAELASSVKVGDYVLVHAGYAIQILNLEEAYNAIRYWEENLVWKCERCSIASECPLGSIAVARKGIRLGEDGKRNGSSHY</sequence>
<name>A0A2K5AQE1_9ARCH</name>
<dbReference type="PANTHER" id="PTHR35177:SF2">
    <property type="entry name" value="HYDROGENASE MATURATION FACTOR HYBG"/>
    <property type="match status" value="1"/>
</dbReference>
<evidence type="ECO:0000313" key="2">
    <source>
        <dbReference type="EMBL" id="SPC33863.1"/>
    </source>
</evidence>
<protein>
    <submittedName>
        <fullName evidence="2">Putative hydrogenase expression/formation protein, HupF/HypC</fullName>
    </submittedName>
</protein>
<reference evidence="3" key="1">
    <citation type="submission" date="2018-01" db="EMBL/GenBank/DDBJ databases">
        <authorList>
            <person name="Kerou L M."/>
        </authorList>
    </citation>
    <scope>NUCLEOTIDE SEQUENCE [LARGE SCALE GENOMIC DNA]</scope>
    <source>
        <strain evidence="3">SCU2</strain>
    </source>
</reference>
<dbReference type="PRINTS" id="PR00445">
    <property type="entry name" value="HUPFHYPC"/>
</dbReference>
<evidence type="ECO:0000313" key="3">
    <source>
        <dbReference type="Proteomes" id="UP000236248"/>
    </source>
</evidence>
<accession>A0A2K5AQE1</accession>
<dbReference type="NCBIfam" id="TIGR00074">
    <property type="entry name" value="hypC_hupF"/>
    <property type="match status" value="1"/>
</dbReference>
<dbReference type="PANTHER" id="PTHR35177">
    <property type="entry name" value="HYDROGENASE MATURATION FACTOR HYBG"/>
    <property type="match status" value="1"/>
</dbReference>
<evidence type="ECO:0000256" key="1">
    <source>
        <dbReference type="ARBA" id="ARBA00006018"/>
    </source>
</evidence>